<dbReference type="EMBL" id="BEZZ01180639">
    <property type="protein sequence ID" value="GCC46435.1"/>
    <property type="molecule type" value="Genomic_DNA"/>
</dbReference>
<name>A0A401TUV1_CHIPU</name>
<comment type="caution">
    <text evidence="1">The sequence shown here is derived from an EMBL/GenBank/DDBJ whole genome shotgun (WGS) entry which is preliminary data.</text>
</comment>
<accession>A0A401TUV1</accession>
<organism evidence="1 2">
    <name type="scientific">Chiloscyllium punctatum</name>
    <name type="common">Brownbanded bambooshark</name>
    <name type="synonym">Hemiscyllium punctatum</name>
    <dbReference type="NCBI Taxonomy" id="137246"/>
    <lineage>
        <taxon>Eukaryota</taxon>
        <taxon>Metazoa</taxon>
        <taxon>Chordata</taxon>
        <taxon>Craniata</taxon>
        <taxon>Vertebrata</taxon>
        <taxon>Chondrichthyes</taxon>
        <taxon>Elasmobranchii</taxon>
        <taxon>Galeomorphii</taxon>
        <taxon>Galeoidea</taxon>
        <taxon>Orectolobiformes</taxon>
        <taxon>Hemiscylliidae</taxon>
        <taxon>Chiloscyllium</taxon>
    </lineage>
</organism>
<gene>
    <name evidence="1" type="ORF">chiPu_0030345</name>
</gene>
<protein>
    <submittedName>
        <fullName evidence="1">Uncharacterized protein</fullName>
    </submittedName>
</protein>
<reference evidence="1 2" key="1">
    <citation type="journal article" date="2018" name="Nat. Ecol. Evol.">
        <title>Shark genomes provide insights into elasmobranch evolution and the origin of vertebrates.</title>
        <authorList>
            <person name="Hara Y"/>
            <person name="Yamaguchi K"/>
            <person name="Onimaru K"/>
            <person name="Kadota M"/>
            <person name="Koyanagi M"/>
            <person name="Keeley SD"/>
            <person name="Tatsumi K"/>
            <person name="Tanaka K"/>
            <person name="Motone F"/>
            <person name="Kageyama Y"/>
            <person name="Nozu R"/>
            <person name="Adachi N"/>
            <person name="Nishimura O"/>
            <person name="Nakagawa R"/>
            <person name="Tanegashima C"/>
            <person name="Kiyatake I"/>
            <person name="Matsumoto R"/>
            <person name="Murakumo K"/>
            <person name="Nishida K"/>
            <person name="Terakita A"/>
            <person name="Kuratani S"/>
            <person name="Sato K"/>
            <person name="Hyodo S Kuraku.S."/>
        </authorList>
    </citation>
    <scope>NUCLEOTIDE SEQUENCE [LARGE SCALE GENOMIC DNA]</scope>
</reference>
<dbReference type="Proteomes" id="UP000287033">
    <property type="component" value="Unassembled WGS sequence"/>
</dbReference>
<proteinExistence type="predicted"/>
<dbReference type="AlphaFoldDB" id="A0A401TUV1"/>
<keyword evidence="2" id="KW-1185">Reference proteome</keyword>
<sequence length="75" mass="8207">MRHRHLEEREARLEGSTARLVAVHPSRLAPLAPRDDGNEPTATLAIGDKLSLIAVSFTPHASALAIKFQQRLVTT</sequence>
<evidence type="ECO:0000313" key="1">
    <source>
        <dbReference type="EMBL" id="GCC46435.1"/>
    </source>
</evidence>
<evidence type="ECO:0000313" key="2">
    <source>
        <dbReference type="Proteomes" id="UP000287033"/>
    </source>
</evidence>